<proteinExistence type="inferred from homology"/>
<accession>A0A8S7SIK5</accession>
<evidence type="ECO:0000256" key="4">
    <source>
        <dbReference type="ARBA" id="ARBA00022490"/>
    </source>
</evidence>
<evidence type="ECO:0000256" key="3">
    <source>
        <dbReference type="ARBA" id="ARBA00020534"/>
    </source>
</evidence>
<evidence type="ECO:0000256" key="8">
    <source>
        <dbReference type="ARBA" id="ARBA00023163"/>
    </source>
</evidence>
<dbReference type="Proteomes" id="UP000531813">
    <property type="component" value="Unassembled WGS sequence"/>
</dbReference>
<dbReference type="EMBL" id="AASWIS010000140">
    <property type="protein sequence ID" value="EFH5895955.1"/>
    <property type="molecule type" value="Genomic_DNA"/>
</dbReference>
<protein>
    <recommendedName>
        <fullName evidence="3">Relaxosome protein TraM</fullName>
    </recommendedName>
</protein>
<evidence type="ECO:0000313" key="10">
    <source>
        <dbReference type="Proteomes" id="UP000531813"/>
    </source>
</evidence>
<evidence type="ECO:0000256" key="7">
    <source>
        <dbReference type="ARBA" id="ARBA00023125"/>
    </source>
</evidence>
<comment type="caution">
    <text evidence="9">The sequence shown here is derived from an EMBL/GenBank/DDBJ whole genome shotgun (WGS) entry which is preliminary data.</text>
</comment>
<dbReference type="SUPFAM" id="SSF140581">
    <property type="entry name" value="TraM-like"/>
    <property type="match status" value="1"/>
</dbReference>
<evidence type="ECO:0000256" key="6">
    <source>
        <dbReference type="ARBA" id="ARBA00023015"/>
    </source>
</evidence>
<dbReference type="Pfam" id="PF05261">
    <property type="entry name" value="Tra_M"/>
    <property type="match status" value="1"/>
</dbReference>
<dbReference type="SUPFAM" id="SSF47729">
    <property type="entry name" value="IHF-like DNA-binding proteins"/>
    <property type="match status" value="1"/>
</dbReference>
<evidence type="ECO:0000256" key="5">
    <source>
        <dbReference type="ARBA" id="ARBA00022971"/>
    </source>
</evidence>
<sequence>MAKVNLYISNDAYEKINAIIEKRRQEGAREKDVSFSATASMLLELGLRVYEAQMERKESAFNQAEFNKLLLECVVKTQSTVA</sequence>
<dbReference type="InterPro" id="IPR010992">
    <property type="entry name" value="IHF-like_DNA-bd_dom_sf"/>
</dbReference>
<dbReference type="Gene3D" id="1.10.287.2320">
    <property type="match status" value="1"/>
</dbReference>
<name>A0A8S7SIK5_ECOLX</name>
<keyword evidence="5" id="KW-0184">Conjugation</keyword>
<dbReference type="Gene3D" id="1.10.10.450">
    <property type="entry name" value="TraM protein, DNA-binding"/>
    <property type="match status" value="1"/>
</dbReference>
<comment type="subcellular location">
    <subcellularLocation>
        <location evidence="1">Cytoplasm</location>
    </subcellularLocation>
</comment>
<dbReference type="InterPro" id="IPR007925">
    <property type="entry name" value="TRelaxosome_TraM"/>
</dbReference>
<evidence type="ECO:0000256" key="1">
    <source>
        <dbReference type="ARBA" id="ARBA00004496"/>
    </source>
</evidence>
<reference evidence="9 10" key="1">
    <citation type="submission" date="2019-12" db="EMBL/GenBank/DDBJ databases">
        <authorList>
            <consortium name="GenomeTrakr network: Whole genome sequencing for foodborne pathogen traceback"/>
        </authorList>
    </citation>
    <scope>NUCLEOTIDE SEQUENCE [LARGE SCALE GENOMIC DNA]</scope>
    <source>
        <strain evidence="9 10">PSU-2243</strain>
    </source>
</reference>
<keyword evidence="8" id="KW-0804">Transcription</keyword>
<feature type="non-terminal residue" evidence="9">
    <location>
        <position position="82"/>
    </location>
</feature>
<evidence type="ECO:0000313" key="9">
    <source>
        <dbReference type="EMBL" id="EFH5895955.1"/>
    </source>
</evidence>
<dbReference type="NCBIfam" id="NF010267">
    <property type="entry name" value="PRK13713.1"/>
    <property type="match status" value="1"/>
</dbReference>
<keyword evidence="4" id="KW-0963">Cytoplasm</keyword>
<dbReference type="InterPro" id="IPR042073">
    <property type="entry name" value="TraM_DNA-bd"/>
</dbReference>
<comment type="similarity">
    <text evidence="2">Belongs to the relaxosome TraM family.</text>
</comment>
<keyword evidence="7" id="KW-0238">DNA-binding</keyword>
<dbReference type="AlphaFoldDB" id="A0A8S7SIK5"/>
<dbReference type="GO" id="GO:0003677">
    <property type="term" value="F:DNA binding"/>
    <property type="evidence" value="ECO:0007669"/>
    <property type="project" value="UniProtKB-KW"/>
</dbReference>
<keyword evidence="6" id="KW-0805">Transcription regulation</keyword>
<dbReference type="GO" id="GO:0005737">
    <property type="term" value="C:cytoplasm"/>
    <property type="evidence" value="ECO:0007669"/>
    <property type="project" value="UniProtKB-SubCell"/>
</dbReference>
<evidence type="ECO:0000256" key="2">
    <source>
        <dbReference type="ARBA" id="ARBA00008859"/>
    </source>
</evidence>
<gene>
    <name evidence="9" type="primary">traM</name>
    <name evidence="9" type="ORF">GOP25_28120</name>
</gene>
<organism evidence="9 10">
    <name type="scientific">Escherichia coli</name>
    <dbReference type="NCBI Taxonomy" id="562"/>
    <lineage>
        <taxon>Bacteria</taxon>
        <taxon>Pseudomonadati</taxon>
        <taxon>Pseudomonadota</taxon>
        <taxon>Gammaproteobacteria</taxon>
        <taxon>Enterobacterales</taxon>
        <taxon>Enterobacteriaceae</taxon>
        <taxon>Escherichia</taxon>
    </lineage>
</organism>